<dbReference type="PANTHER" id="PTHR39160:SF4">
    <property type="entry name" value="RESUSCITATION-PROMOTING FACTOR RPFB"/>
    <property type="match status" value="1"/>
</dbReference>
<evidence type="ECO:0000256" key="2">
    <source>
        <dbReference type="SAM" id="SignalP"/>
    </source>
</evidence>
<comment type="caution">
    <text evidence="4">The sequence shown here is derived from an EMBL/GenBank/DDBJ whole genome shotgun (WGS) entry which is preliminary data.</text>
</comment>
<reference evidence="4 5" key="1">
    <citation type="submission" date="2022-11" db="EMBL/GenBank/DDBJ databases">
        <title>Study of microbial diversity in lake waters.</title>
        <authorList>
            <person name="Zhang J."/>
        </authorList>
    </citation>
    <scope>NUCLEOTIDE SEQUENCE [LARGE SCALE GENOMIC DNA]</scope>
    <source>
        <strain evidence="4 5">DT12</strain>
    </source>
</reference>
<evidence type="ECO:0000259" key="3">
    <source>
        <dbReference type="PROSITE" id="PS51272"/>
    </source>
</evidence>
<sequence>MKKMNLSLPAAVIGLLLATNNAEAATFTDIDNTFAKQDILALANKGIITGYGDGTFRPNKPVTRAEYAKLLVQAKGIPLPGTFEGVFRDTPRGEWYTPYVELSYRLGVTSGVSAGSFAPQKQLTREEMVKMTVSALGRESETARRMSYSAYSTAIKPYVDRGQISSWAVKSMAYAAQQGIVRGTTGGELNPKDTATRADVAALLNRSVVNRPQGTQRVAVSSRSGSTLPYMNHKPVEATAYTHSGALTYIGMTVREGMVAVDPTQISLGSHLYIPGYGYGIAGDTGGAIKSARVDLFKNSYDAAIQFGRKQMNVYVID</sequence>
<feature type="domain" description="SLH" evidence="3">
    <location>
        <begin position="22"/>
        <end position="85"/>
    </location>
</feature>
<gene>
    <name evidence="4" type="ORF">OS242_17420</name>
</gene>
<feature type="domain" description="SLH" evidence="3">
    <location>
        <begin position="155"/>
        <end position="218"/>
    </location>
</feature>
<name>A0ABT3X497_9BACL</name>
<proteinExistence type="predicted"/>
<dbReference type="InterPro" id="IPR010611">
    <property type="entry name" value="3D_dom"/>
</dbReference>
<organism evidence="4 5">
    <name type="scientific">Tumebacillus lacus</name>
    <dbReference type="NCBI Taxonomy" id="2995335"/>
    <lineage>
        <taxon>Bacteria</taxon>
        <taxon>Bacillati</taxon>
        <taxon>Bacillota</taxon>
        <taxon>Bacilli</taxon>
        <taxon>Bacillales</taxon>
        <taxon>Alicyclobacillaceae</taxon>
        <taxon>Tumebacillus</taxon>
    </lineage>
</organism>
<protein>
    <submittedName>
        <fullName evidence="4">S-layer homology domain-containing protein</fullName>
    </submittedName>
</protein>
<evidence type="ECO:0000313" key="4">
    <source>
        <dbReference type="EMBL" id="MCX7571726.1"/>
    </source>
</evidence>
<feature type="signal peptide" evidence="2">
    <location>
        <begin position="1"/>
        <end position="24"/>
    </location>
</feature>
<dbReference type="InterPro" id="IPR059180">
    <property type="entry name" value="3D_YorM"/>
</dbReference>
<dbReference type="InterPro" id="IPR036908">
    <property type="entry name" value="RlpA-like_sf"/>
</dbReference>
<dbReference type="Proteomes" id="UP001208017">
    <property type="component" value="Unassembled WGS sequence"/>
</dbReference>
<dbReference type="RefSeq" id="WP_267152974.1">
    <property type="nucleotide sequence ID" value="NZ_JAPMLT010000012.1"/>
</dbReference>
<dbReference type="Pfam" id="PF00395">
    <property type="entry name" value="SLH"/>
    <property type="match status" value="3"/>
</dbReference>
<evidence type="ECO:0000313" key="5">
    <source>
        <dbReference type="Proteomes" id="UP001208017"/>
    </source>
</evidence>
<dbReference type="CDD" id="cd14667">
    <property type="entry name" value="3D_containing_proteins"/>
    <property type="match status" value="1"/>
</dbReference>
<feature type="domain" description="SLH" evidence="3">
    <location>
        <begin position="87"/>
        <end position="146"/>
    </location>
</feature>
<dbReference type="Pfam" id="PF06725">
    <property type="entry name" value="3D"/>
    <property type="match status" value="1"/>
</dbReference>
<dbReference type="PROSITE" id="PS51272">
    <property type="entry name" value="SLH"/>
    <property type="match status" value="3"/>
</dbReference>
<dbReference type="SUPFAM" id="SSF50685">
    <property type="entry name" value="Barwin-like endoglucanases"/>
    <property type="match status" value="1"/>
</dbReference>
<dbReference type="EMBL" id="JAPMLT010000012">
    <property type="protein sequence ID" value="MCX7571726.1"/>
    <property type="molecule type" value="Genomic_DNA"/>
</dbReference>
<evidence type="ECO:0000256" key="1">
    <source>
        <dbReference type="ARBA" id="ARBA00022729"/>
    </source>
</evidence>
<dbReference type="InterPro" id="IPR001119">
    <property type="entry name" value="SLH_dom"/>
</dbReference>
<feature type="chain" id="PRO_5046429262" evidence="2">
    <location>
        <begin position="25"/>
        <end position="318"/>
    </location>
</feature>
<dbReference type="Gene3D" id="2.40.40.10">
    <property type="entry name" value="RlpA-like domain"/>
    <property type="match status" value="1"/>
</dbReference>
<dbReference type="InterPro" id="IPR051933">
    <property type="entry name" value="Resuscitation_pf_RpfB"/>
</dbReference>
<accession>A0ABT3X497</accession>
<dbReference type="PANTHER" id="PTHR39160">
    <property type="entry name" value="CELL WALL-BINDING PROTEIN YOCH"/>
    <property type="match status" value="1"/>
</dbReference>
<keyword evidence="1 2" id="KW-0732">Signal</keyword>
<keyword evidence="5" id="KW-1185">Reference proteome</keyword>